<dbReference type="InterPro" id="IPR007110">
    <property type="entry name" value="Ig-like_dom"/>
</dbReference>
<reference evidence="3 4" key="1">
    <citation type="journal article" date="2011" name="Science">
        <title>The ecoresponsive genome of Daphnia pulex.</title>
        <authorList>
            <person name="Colbourne J.K."/>
            <person name="Pfrender M.E."/>
            <person name="Gilbert D."/>
            <person name="Thomas W.K."/>
            <person name="Tucker A."/>
            <person name="Oakley T.H."/>
            <person name="Tokishita S."/>
            <person name="Aerts A."/>
            <person name="Arnold G.J."/>
            <person name="Basu M.K."/>
            <person name="Bauer D.J."/>
            <person name="Caceres C.E."/>
            <person name="Carmel L."/>
            <person name="Casola C."/>
            <person name="Choi J.H."/>
            <person name="Detter J.C."/>
            <person name="Dong Q."/>
            <person name="Dusheyko S."/>
            <person name="Eads B.D."/>
            <person name="Frohlich T."/>
            <person name="Geiler-Samerotte K.A."/>
            <person name="Gerlach D."/>
            <person name="Hatcher P."/>
            <person name="Jogdeo S."/>
            <person name="Krijgsveld J."/>
            <person name="Kriventseva E.V."/>
            <person name="Kultz D."/>
            <person name="Laforsch C."/>
            <person name="Lindquist E."/>
            <person name="Lopez J."/>
            <person name="Manak J.R."/>
            <person name="Muller J."/>
            <person name="Pangilinan J."/>
            <person name="Patwardhan R.P."/>
            <person name="Pitluck S."/>
            <person name="Pritham E.J."/>
            <person name="Rechtsteiner A."/>
            <person name="Rho M."/>
            <person name="Rogozin I.B."/>
            <person name="Sakarya O."/>
            <person name="Salamov A."/>
            <person name="Schaack S."/>
            <person name="Shapiro H."/>
            <person name="Shiga Y."/>
            <person name="Skalitzky C."/>
            <person name="Smith Z."/>
            <person name="Souvorov A."/>
            <person name="Sung W."/>
            <person name="Tang Z."/>
            <person name="Tsuchiya D."/>
            <person name="Tu H."/>
            <person name="Vos H."/>
            <person name="Wang M."/>
            <person name="Wolf Y.I."/>
            <person name="Yamagata H."/>
            <person name="Yamada T."/>
            <person name="Ye Y."/>
            <person name="Shaw J.R."/>
            <person name="Andrews J."/>
            <person name="Crease T.J."/>
            <person name="Tang H."/>
            <person name="Lucas S.M."/>
            <person name="Robertson H.M."/>
            <person name="Bork P."/>
            <person name="Koonin E.V."/>
            <person name="Zdobnov E.M."/>
            <person name="Grigoriev I.V."/>
            <person name="Lynch M."/>
            <person name="Boore J.L."/>
        </authorList>
    </citation>
    <scope>NUCLEOTIDE SEQUENCE [LARGE SCALE GENOMIC DNA]</scope>
</reference>
<dbReference type="PANTHER" id="PTHR47633">
    <property type="entry name" value="IMMUNOGLOBULIN"/>
    <property type="match status" value="1"/>
</dbReference>
<sequence length="91" mass="9848">PTFSTKPKSCYARAGQTAKFEGCVQGIPLPIISWQKADEVIVESEQFKMESAEDGTFSLTISNVQETDYAEYSTKATSAVGENSATAVIFN</sequence>
<dbReference type="PANTHER" id="PTHR47633:SF4">
    <property type="entry name" value="MYOPALLADIN ISOFORM X1"/>
    <property type="match status" value="1"/>
</dbReference>
<evidence type="ECO:0000259" key="2">
    <source>
        <dbReference type="PROSITE" id="PS50835"/>
    </source>
</evidence>
<dbReference type="OrthoDB" id="504170at2759"/>
<dbReference type="KEGG" id="dpx:DAPPUDRAFT_63004"/>
<dbReference type="InParanoid" id="E9HI26"/>
<evidence type="ECO:0000313" key="4">
    <source>
        <dbReference type="Proteomes" id="UP000000305"/>
    </source>
</evidence>
<evidence type="ECO:0000256" key="1">
    <source>
        <dbReference type="ARBA" id="ARBA00023319"/>
    </source>
</evidence>
<proteinExistence type="predicted"/>
<name>E9HI26_DAPPU</name>
<organism evidence="3 4">
    <name type="scientific">Daphnia pulex</name>
    <name type="common">Water flea</name>
    <dbReference type="NCBI Taxonomy" id="6669"/>
    <lineage>
        <taxon>Eukaryota</taxon>
        <taxon>Metazoa</taxon>
        <taxon>Ecdysozoa</taxon>
        <taxon>Arthropoda</taxon>
        <taxon>Crustacea</taxon>
        <taxon>Branchiopoda</taxon>
        <taxon>Diplostraca</taxon>
        <taxon>Cladocera</taxon>
        <taxon>Anomopoda</taxon>
        <taxon>Daphniidae</taxon>
        <taxon>Daphnia</taxon>
    </lineage>
</organism>
<accession>E9HI26</accession>
<dbReference type="InterPro" id="IPR013783">
    <property type="entry name" value="Ig-like_fold"/>
</dbReference>
<dbReference type="Pfam" id="PF07679">
    <property type="entry name" value="I-set"/>
    <property type="match status" value="1"/>
</dbReference>
<dbReference type="HOGENOM" id="CLU_2433131_0_0_1"/>
<dbReference type="InterPro" id="IPR013098">
    <property type="entry name" value="Ig_I-set"/>
</dbReference>
<keyword evidence="1" id="KW-0393">Immunoglobulin domain</keyword>
<gene>
    <name evidence="3" type="ORF">DAPPUDRAFT_63004</name>
</gene>
<dbReference type="EMBL" id="GL732652">
    <property type="protein sequence ID" value="EFX68582.1"/>
    <property type="molecule type" value="Genomic_DNA"/>
</dbReference>
<dbReference type="SUPFAM" id="SSF48726">
    <property type="entry name" value="Immunoglobulin"/>
    <property type="match status" value="1"/>
</dbReference>
<dbReference type="eggNOG" id="KOG0613">
    <property type="taxonomic scope" value="Eukaryota"/>
</dbReference>
<feature type="domain" description="Ig-like" evidence="2">
    <location>
        <begin position="1"/>
        <end position="90"/>
    </location>
</feature>
<feature type="non-terminal residue" evidence="3">
    <location>
        <position position="1"/>
    </location>
</feature>
<dbReference type="PROSITE" id="PS50835">
    <property type="entry name" value="IG_LIKE"/>
    <property type="match status" value="1"/>
</dbReference>
<dbReference type="PhylomeDB" id="E9HI26"/>
<keyword evidence="4" id="KW-1185">Reference proteome</keyword>
<dbReference type="Gene3D" id="2.60.40.10">
    <property type="entry name" value="Immunoglobulins"/>
    <property type="match status" value="1"/>
</dbReference>
<evidence type="ECO:0000313" key="3">
    <source>
        <dbReference type="EMBL" id="EFX68582.1"/>
    </source>
</evidence>
<protein>
    <recommendedName>
        <fullName evidence="2">Ig-like domain-containing protein</fullName>
    </recommendedName>
</protein>
<dbReference type="AlphaFoldDB" id="E9HI26"/>
<dbReference type="InterPro" id="IPR036179">
    <property type="entry name" value="Ig-like_dom_sf"/>
</dbReference>
<dbReference type="FunFam" id="2.60.40.10:FF:000107">
    <property type="entry name" value="Myosin, light chain kinase a"/>
    <property type="match status" value="1"/>
</dbReference>
<dbReference type="Proteomes" id="UP000000305">
    <property type="component" value="Unassembled WGS sequence"/>
</dbReference>